<evidence type="ECO:0000313" key="4">
    <source>
        <dbReference type="Proteomes" id="UP000587462"/>
    </source>
</evidence>
<dbReference type="SUPFAM" id="SSF56801">
    <property type="entry name" value="Acetyl-CoA synthetase-like"/>
    <property type="match status" value="1"/>
</dbReference>
<evidence type="ECO:0000259" key="2">
    <source>
        <dbReference type="Pfam" id="PF00501"/>
    </source>
</evidence>
<protein>
    <submittedName>
        <fullName evidence="3">AMP-binding protein</fullName>
    </submittedName>
</protein>
<reference evidence="3 4" key="1">
    <citation type="submission" date="2020-04" db="EMBL/GenBank/DDBJ databases">
        <title>Draft Genome Sequence of Streptomyces morookaense DSM 40503, an 8-azaguanine-producing strain.</title>
        <authorList>
            <person name="Qi J."/>
            <person name="Gao J.-M."/>
        </authorList>
    </citation>
    <scope>NUCLEOTIDE SEQUENCE [LARGE SCALE GENOMIC DNA]</scope>
    <source>
        <strain evidence="3 4">DSM 40503</strain>
    </source>
</reference>
<proteinExistence type="inferred from homology"/>
<dbReference type="InterPro" id="IPR042099">
    <property type="entry name" value="ANL_N_sf"/>
</dbReference>
<comment type="caution">
    <text evidence="3">The sequence shown here is derived from an EMBL/GenBank/DDBJ whole genome shotgun (WGS) entry which is preliminary data.</text>
</comment>
<evidence type="ECO:0000256" key="1">
    <source>
        <dbReference type="ARBA" id="ARBA00006432"/>
    </source>
</evidence>
<dbReference type="Proteomes" id="UP000587462">
    <property type="component" value="Unassembled WGS sequence"/>
</dbReference>
<comment type="similarity">
    <text evidence="1">Belongs to the ATP-dependent AMP-binding enzyme family.</text>
</comment>
<dbReference type="EMBL" id="JABBXF010000016">
    <property type="protein sequence ID" value="NVK77822.1"/>
    <property type="molecule type" value="Genomic_DNA"/>
</dbReference>
<dbReference type="GO" id="GO:0005886">
    <property type="term" value="C:plasma membrane"/>
    <property type="evidence" value="ECO:0007669"/>
    <property type="project" value="TreeGrafter"/>
</dbReference>
<accession>A0A7Y7E736</accession>
<organism evidence="3 4">
    <name type="scientific">Streptomyces morookaense</name>
    <name type="common">Streptoverticillium morookaense</name>
    <dbReference type="NCBI Taxonomy" id="1970"/>
    <lineage>
        <taxon>Bacteria</taxon>
        <taxon>Bacillati</taxon>
        <taxon>Actinomycetota</taxon>
        <taxon>Actinomycetes</taxon>
        <taxon>Kitasatosporales</taxon>
        <taxon>Streptomycetaceae</taxon>
        <taxon>Streptomyces</taxon>
    </lineage>
</organism>
<dbReference type="PANTHER" id="PTHR22754">
    <property type="entry name" value="DISCO-INTERACTING PROTEIN 2 DIP2 -RELATED"/>
    <property type="match status" value="1"/>
</dbReference>
<sequence>MTMTMSPRTAAGTLTDMLSRSSASRPDAVFCTYLPDAVGGRAESLGLAALDRRARQVAALLRTRVQRGDRVLLAFPNGPEFAAAFFGCLYAGAVAVPVPAPRGPVRASLYAAVEADCRPALVCTVPGWLPLFASRPGSRSGAVVAIGPPTGRSAEPVPAEASDLAYVQYTPRSFGPPRAVPVTHGAALAGLSAFTAETRLGARDRLVGWLPAHDGTGLTTQVLLPLFTGMSTWALPSGTVARDPRRWLAAMSQQRATTGVIPPGALDLPHGTDYVQRCALQLGRWRLVLAPEQGVDGERLDAFIGAYAVAGFWPDAVVRVPSPRPSRPVARRS</sequence>
<dbReference type="Gene3D" id="3.40.50.12780">
    <property type="entry name" value="N-terminal domain of ligase-like"/>
    <property type="match status" value="1"/>
</dbReference>
<dbReference type="PANTHER" id="PTHR22754:SF32">
    <property type="entry name" value="DISCO-INTERACTING PROTEIN 2"/>
    <property type="match status" value="1"/>
</dbReference>
<dbReference type="GO" id="GO:0070566">
    <property type="term" value="F:adenylyltransferase activity"/>
    <property type="evidence" value="ECO:0007669"/>
    <property type="project" value="TreeGrafter"/>
</dbReference>
<feature type="domain" description="AMP-dependent synthetase/ligase" evidence="2">
    <location>
        <begin position="20"/>
        <end position="268"/>
    </location>
</feature>
<keyword evidence="4" id="KW-1185">Reference proteome</keyword>
<dbReference type="Pfam" id="PF00501">
    <property type="entry name" value="AMP-binding"/>
    <property type="match status" value="1"/>
</dbReference>
<gene>
    <name evidence="3" type="ORF">HG542_09105</name>
</gene>
<dbReference type="RefSeq" id="WP_171079608.1">
    <property type="nucleotide sequence ID" value="NZ_BNBU01000003.1"/>
</dbReference>
<name>A0A7Y7E736_STRMO</name>
<dbReference type="InterPro" id="IPR000873">
    <property type="entry name" value="AMP-dep_synth/lig_dom"/>
</dbReference>
<dbReference type="GO" id="GO:0006633">
    <property type="term" value="P:fatty acid biosynthetic process"/>
    <property type="evidence" value="ECO:0007669"/>
    <property type="project" value="TreeGrafter"/>
</dbReference>
<evidence type="ECO:0000313" key="3">
    <source>
        <dbReference type="EMBL" id="NVK77822.1"/>
    </source>
</evidence>
<dbReference type="AlphaFoldDB" id="A0A7Y7E736"/>